<gene>
    <name evidence="1" type="ORF">E0946_04820</name>
</gene>
<organism evidence="1 2">
    <name type="scientific">Candidatus Syntrophosphaera thermopropionivorans</name>
    <dbReference type="NCBI Taxonomy" id="2593015"/>
    <lineage>
        <taxon>Bacteria</taxon>
        <taxon>Pseudomonadati</taxon>
        <taxon>Candidatus Cloacimonadota</taxon>
        <taxon>Candidatus Cloacimonadia</taxon>
        <taxon>Candidatus Cloacimonadales</taxon>
        <taxon>Candidatus Cloacimonadaceae</taxon>
        <taxon>Candidatus Syntrophosphaera</taxon>
    </lineage>
</organism>
<dbReference type="EMBL" id="SMOG01000013">
    <property type="protein sequence ID" value="TDF72880.1"/>
    <property type="molecule type" value="Genomic_DNA"/>
</dbReference>
<keyword evidence="2" id="KW-1185">Reference proteome</keyword>
<reference evidence="1" key="1">
    <citation type="submission" date="2019-03" db="EMBL/GenBank/DDBJ databases">
        <title>Candidatus Syntrophosphaera thermopropionivorans: a novel player in syntrophic propionate oxidation during anaerobic digestion.</title>
        <authorList>
            <person name="Dyksma S."/>
        </authorList>
    </citation>
    <scope>NUCLEOTIDE SEQUENCE</scope>
    <source>
        <strain evidence="1">W5</strain>
    </source>
</reference>
<keyword evidence="1" id="KW-0436">Ligase</keyword>
<name>A0AC61QIU9_9BACT</name>
<protein>
    <submittedName>
        <fullName evidence="1">Glutamate--tRNA ligase</fullName>
        <ecNumber evidence="1">6.1.1.17</ecNumber>
    </submittedName>
</protein>
<sequence length="475" mass="54932">MVRVRFAPSPTGYLHIGGLRTALYNYLFARHTGGTFILRIEDTDRTRIVPDAMENLIHTLQKLDITFDEGPIIGGNYGPYIQSERLDLYKKEAQKLLDAGFAYRCFCTPETLAQMRAEQQAKGEFVKYDRRCLNLTPAEIEAKLAKGEPYVLRLKMPETRTFRFNDIIRGEVEMDSAQSDDQVLIKSDGYPTYHLASVVDDHYMDISYVIRGEEWLSSMPKHLWLYECFGWTPPQWVHLPLILNPDRTKLSKRMNDVAVEDYLERGYLKEAIINFVALLGWHSADNREIFSLEELCQEFTLERVNKSGAIFDLNKLNWMNGWYLRNLPLDTIVERSKPYFEKEHLAIPDSDKLTKIVATARERCTLLSDLVQYSKMFLCPQQLSTESLDFLKKEDSRKVLSWFQSHLPSGGDIDAEQLNQLVQQGIKDLGFKGKAFYKPLYLALLHQDHGPELPAIFSILGLKEVHHRIQEVLEL</sequence>
<comment type="caution">
    <text evidence="1">The sequence shown here is derived from an EMBL/GenBank/DDBJ whole genome shotgun (WGS) entry which is preliminary data.</text>
</comment>
<evidence type="ECO:0000313" key="1">
    <source>
        <dbReference type="EMBL" id="TDF72880.1"/>
    </source>
</evidence>
<evidence type="ECO:0000313" key="2">
    <source>
        <dbReference type="Proteomes" id="UP000294588"/>
    </source>
</evidence>
<dbReference type="Proteomes" id="UP000294588">
    <property type="component" value="Unassembled WGS sequence"/>
</dbReference>
<dbReference type="EC" id="6.1.1.17" evidence="1"/>
<accession>A0AC61QIU9</accession>
<proteinExistence type="predicted"/>